<dbReference type="SUPFAM" id="SSF53474">
    <property type="entry name" value="alpha/beta-Hydrolases"/>
    <property type="match status" value="1"/>
</dbReference>
<dbReference type="InterPro" id="IPR012908">
    <property type="entry name" value="PGAP1-ab_dom-like"/>
</dbReference>
<dbReference type="STRING" id="525918.SAMN05660964_03236"/>
<evidence type="ECO:0000256" key="1">
    <source>
        <dbReference type="ARBA" id="ARBA00004240"/>
    </source>
</evidence>
<dbReference type="EMBL" id="FNQP01000027">
    <property type="protein sequence ID" value="SEB03706.1"/>
    <property type="molecule type" value="Genomic_DNA"/>
</dbReference>
<gene>
    <name evidence="6" type="ORF">SAMN05660964_03236</name>
</gene>
<dbReference type="AlphaFoldDB" id="A0A1H4G261"/>
<dbReference type="PANTHER" id="PTHR48182">
    <property type="entry name" value="PROTEIN SERAC1"/>
    <property type="match status" value="1"/>
</dbReference>
<dbReference type="Proteomes" id="UP000199397">
    <property type="component" value="Unassembled WGS sequence"/>
</dbReference>
<keyword evidence="6" id="KW-0378">Hydrolase</keyword>
<sequence>MDNSHLNGVFPVVAEDTTAPQKKVLDVVFIHGLGGDAYTTWQADDDPKKFWPAWLAEDIKNVGVWTVGYGASPTRWVEDEMPMQDRSFNLLHHFSVNKIGEKPFILVTHSMGGLIAKYLLTSAEQENSKKYRKIADNCTDIIFLAVPHNGSELANIFEYARFFVRRNEIVRQLQKDESALRYLANGFKNYVQRKKIQCISYYETKQVRVKKQGLLGLGKIVPFGKMIVSESSAIGNFSQELPVPLDADHISICKINSREDLLYLGMKEIISRRMMNNGLDDGLVDDFDAVITARINELENDTQHIINKMQRVSSERDQLKSECISDYRDVADWLSDNRNVLAERISTKAITNYKSQLNVQKIPKTEEEIEDFQLDVSQFIGQLEVCLLQDSKKIMDEPYFSIGFDVELYETALSYLLERTPDDVSPQSKVRLKYFIDYLIKRI</sequence>
<keyword evidence="4" id="KW-0472">Membrane</keyword>
<accession>A0A1H4G261</accession>
<reference evidence="6 7" key="1">
    <citation type="submission" date="2016-10" db="EMBL/GenBank/DDBJ databases">
        <authorList>
            <person name="de Groot N.N."/>
        </authorList>
    </citation>
    <scope>NUCLEOTIDE SEQUENCE [LARGE SCALE GENOMIC DNA]</scope>
    <source>
        <strain evidence="6 7">DSM 21228</strain>
    </source>
</reference>
<evidence type="ECO:0000256" key="2">
    <source>
        <dbReference type="ARBA" id="ARBA00004370"/>
    </source>
</evidence>
<evidence type="ECO:0000256" key="4">
    <source>
        <dbReference type="ARBA" id="ARBA00023136"/>
    </source>
</evidence>
<name>A0A1H4G261_9GAMM</name>
<dbReference type="PANTHER" id="PTHR48182:SF2">
    <property type="entry name" value="PROTEIN SERAC1"/>
    <property type="match status" value="1"/>
</dbReference>
<protein>
    <submittedName>
        <fullName evidence="6">Triacylglycerol esterase/lipase EstA, alpha/beta hydrolase fold</fullName>
    </submittedName>
</protein>
<evidence type="ECO:0000313" key="6">
    <source>
        <dbReference type="EMBL" id="SEB03706.1"/>
    </source>
</evidence>
<feature type="domain" description="GPI inositol-deacylase PGAP1-like alpha/beta" evidence="5">
    <location>
        <begin position="100"/>
        <end position="235"/>
    </location>
</feature>
<dbReference type="Gene3D" id="3.40.50.1820">
    <property type="entry name" value="alpha/beta hydrolase"/>
    <property type="match status" value="1"/>
</dbReference>
<evidence type="ECO:0000259" key="5">
    <source>
        <dbReference type="Pfam" id="PF07819"/>
    </source>
</evidence>
<proteinExistence type="predicted"/>
<evidence type="ECO:0000313" key="7">
    <source>
        <dbReference type="Proteomes" id="UP000199397"/>
    </source>
</evidence>
<dbReference type="InterPro" id="IPR038719">
    <property type="entry name" value="Phycobilisome_asu/bsu_sf"/>
</dbReference>
<dbReference type="Pfam" id="PF07819">
    <property type="entry name" value="PGAP1"/>
    <property type="match status" value="1"/>
</dbReference>
<comment type="subcellular location">
    <subcellularLocation>
        <location evidence="1">Endoplasmic reticulum</location>
    </subcellularLocation>
    <subcellularLocation>
        <location evidence="2">Membrane</location>
    </subcellularLocation>
</comment>
<dbReference type="InterPro" id="IPR029058">
    <property type="entry name" value="AB_hydrolase_fold"/>
</dbReference>
<organism evidence="6 7">
    <name type="scientific">Thiothrix caldifontis</name>
    <dbReference type="NCBI Taxonomy" id="525918"/>
    <lineage>
        <taxon>Bacteria</taxon>
        <taxon>Pseudomonadati</taxon>
        <taxon>Pseudomonadota</taxon>
        <taxon>Gammaproteobacteria</taxon>
        <taxon>Thiotrichales</taxon>
        <taxon>Thiotrichaceae</taxon>
        <taxon>Thiothrix</taxon>
    </lineage>
</organism>
<dbReference type="InterPro" id="IPR052374">
    <property type="entry name" value="SERAC1"/>
</dbReference>
<dbReference type="GO" id="GO:0016788">
    <property type="term" value="F:hydrolase activity, acting on ester bonds"/>
    <property type="evidence" value="ECO:0007669"/>
    <property type="project" value="InterPro"/>
</dbReference>
<keyword evidence="3" id="KW-0256">Endoplasmic reticulum</keyword>
<keyword evidence="7" id="KW-1185">Reference proteome</keyword>
<evidence type="ECO:0000256" key="3">
    <source>
        <dbReference type="ARBA" id="ARBA00022824"/>
    </source>
</evidence>
<dbReference type="Gene3D" id="1.10.490.20">
    <property type="entry name" value="Phycocyanins"/>
    <property type="match status" value="1"/>
</dbReference>
<dbReference type="OrthoDB" id="6963120at2"/>
<dbReference type="GO" id="GO:0016020">
    <property type="term" value="C:membrane"/>
    <property type="evidence" value="ECO:0007669"/>
    <property type="project" value="UniProtKB-SubCell"/>
</dbReference>